<feature type="domain" description="NAD(P)-binding" evidence="1">
    <location>
        <begin position="9"/>
        <end position="130"/>
    </location>
</feature>
<keyword evidence="3" id="KW-1185">Reference proteome</keyword>
<name>A0A7W9KLL8_9PSEU</name>
<dbReference type="InterPro" id="IPR051207">
    <property type="entry name" value="ComplexI_NDUFA9_subunit"/>
</dbReference>
<dbReference type="InterPro" id="IPR036291">
    <property type="entry name" value="NAD(P)-bd_dom_sf"/>
</dbReference>
<dbReference type="EMBL" id="JACHIR010000001">
    <property type="protein sequence ID" value="MBB5894700.1"/>
    <property type="molecule type" value="Genomic_DNA"/>
</dbReference>
<dbReference type="Gene3D" id="3.40.50.720">
    <property type="entry name" value="NAD(P)-binding Rossmann-like Domain"/>
    <property type="match status" value="1"/>
</dbReference>
<dbReference type="Proteomes" id="UP000585638">
    <property type="component" value="Unassembled WGS sequence"/>
</dbReference>
<dbReference type="PANTHER" id="PTHR12126">
    <property type="entry name" value="NADH-UBIQUINONE OXIDOREDUCTASE 39 KDA SUBUNIT-RELATED"/>
    <property type="match status" value="1"/>
</dbReference>
<dbReference type="SUPFAM" id="SSF51735">
    <property type="entry name" value="NAD(P)-binding Rossmann-fold domains"/>
    <property type="match status" value="1"/>
</dbReference>
<evidence type="ECO:0000313" key="2">
    <source>
        <dbReference type="EMBL" id="MBB5894700.1"/>
    </source>
</evidence>
<dbReference type="GO" id="GO:0044877">
    <property type="term" value="F:protein-containing complex binding"/>
    <property type="evidence" value="ECO:0007669"/>
    <property type="project" value="TreeGrafter"/>
</dbReference>
<protein>
    <submittedName>
        <fullName evidence="2">Uncharacterized protein YbjT (DUF2867 family)</fullName>
    </submittedName>
</protein>
<dbReference type="RefSeq" id="WP_184866584.1">
    <property type="nucleotide sequence ID" value="NZ_BAAAWY010000019.1"/>
</dbReference>
<dbReference type="Pfam" id="PF13460">
    <property type="entry name" value="NAD_binding_10"/>
    <property type="match status" value="1"/>
</dbReference>
<comment type="caution">
    <text evidence="2">The sequence shown here is derived from an EMBL/GenBank/DDBJ whole genome shotgun (WGS) entry which is preliminary data.</text>
</comment>
<sequence length="243" mass="26234">MRSKIVVTGGTGRLGQVVVERLADRGCEVQSISRRNTTVSVDLRKGTNIDQAIEGARAIVHCATTNGRGDIVATRNLIEAAKRAGGPHLVYISIVGVERVPMPYYRAKLAVEREIAESGLPWTILRTTQFHELVAQILGLAARLPVMPLPAGFRFQPIDATDVADRLTGLALGAPAGRVADMGGPQILDVRQLARTYLMLTGKRRPLLSVPVPGAIARGYREGHHLAPDHAVGRRTFEEFLAG</sequence>
<dbReference type="InterPro" id="IPR016040">
    <property type="entry name" value="NAD(P)-bd_dom"/>
</dbReference>
<dbReference type="PANTHER" id="PTHR12126:SF11">
    <property type="entry name" value="NADH DEHYDROGENASE [UBIQUINONE] 1 ALPHA SUBCOMPLEX SUBUNIT 9, MITOCHONDRIAL"/>
    <property type="match status" value="1"/>
</dbReference>
<organism evidence="2 3">
    <name type="scientific">Kutzneria kofuensis</name>
    <dbReference type="NCBI Taxonomy" id="103725"/>
    <lineage>
        <taxon>Bacteria</taxon>
        <taxon>Bacillati</taxon>
        <taxon>Actinomycetota</taxon>
        <taxon>Actinomycetes</taxon>
        <taxon>Pseudonocardiales</taxon>
        <taxon>Pseudonocardiaceae</taxon>
        <taxon>Kutzneria</taxon>
    </lineage>
</organism>
<reference evidence="2 3" key="1">
    <citation type="submission" date="2020-08" db="EMBL/GenBank/DDBJ databases">
        <title>Sequencing the genomes of 1000 actinobacteria strains.</title>
        <authorList>
            <person name="Klenk H.-P."/>
        </authorList>
    </citation>
    <scope>NUCLEOTIDE SEQUENCE [LARGE SCALE GENOMIC DNA]</scope>
    <source>
        <strain evidence="2 3">DSM 43851</strain>
    </source>
</reference>
<gene>
    <name evidence="2" type="ORF">BJ998_005896</name>
</gene>
<proteinExistence type="predicted"/>
<evidence type="ECO:0000259" key="1">
    <source>
        <dbReference type="Pfam" id="PF13460"/>
    </source>
</evidence>
<accession>A0A7W9KLL8</accession>
<evidence type="ECO:0000313" key="3">
    <source>
        <dbReference type="Proteomes" id="UP000585638"/>
    </source>
</evidence>
<dbReference type="AlphaFoldDB" id="A0A7W9KLL8"/>